<evidence type="ECO:0000259" key="2">
    <source>
        <dbReference type="Pfam" id="PF24800"/>
    </source>
</evidence>
<accession>A0ABY6TY31</accession>
<gene>
    <name evidence="3" type="ORF">CLO192961_LOCUS120492</name>
</gene>
<feature type="domain" description="DUF7702" evidence="2">
    <location>
        <begin position="4"/>
        <end position="241"/>
    </location>
</feature>
<dbReference type="Proteomes" id="UP000766486">
    <property type="component" value="Unassembled WGS sequence"/>
</dbReference>
<keyword evidence="1" id="KW-0812">Transmembrane</keyword>
<evidence type="ECO:0000256" key="1">
    <source>
        <dbReference type="SAM" id="Phobius"/>
    </source>
</evidence>
<protein>
    <recommendedName>
        <fullName evidence="2">DUF7702 domain-containing protein</fullName>
    </recommendedName>
</protein>
<feature type="transmembrane region" description="Helical" evidence="1">
    <location>
        <begin position="215"/>
        <end position="241"/>
    </location>
</feature>
<name>A0ABY6TY31_BIOOC</name>
<proteinExistence type="predicted"/>
<keyword evidence="1" id="KW-0472">Membrane</keyword>
<keyword evidence="1" id="KW-1133">Transmembrane helix</keyword>
<dbReference type="Pfam" id="PF24800">
    <property type="entry name" value="DUF7702"/>
    <property type="match status" value="1"/>
</dbReference>
<reference evidence="3 4" key="1">
    <citation type="submission" date="2019-06" db="EMBL/GenBank/DDBJ databases">
        <authorList>
            <person name="Broberg M."/>
        </authorList>
    </citation>
    <scope>NUCLEOTIDE SEQUENCE [LARGE SCALE GENOMIC DNA]</scope>
</reference>
<dbReference type="EMBL" id="CABFNS010000709">
    <property type="protein sequence ID" value="VUC23600.1"/>
    <property type="molecule type" value="Genomic_DNA"/>
</dbReference>
<feature type="transmembrane region" description="Helical" evidence="1">
    <location>
        <begin position="144"/>
        <end position="163"/>
    </location>
</feature>
<feature type="transmembrane region" description="Helical" evidence="1">
    <location>
        <begin position="72"/>
        <end position="94"/>
    </location>
</feature>
<dbReference type="InterPro" id="IPR056119">
    <property type="entry name" value="DUF7702"/>
</dbReference>
<evidence type="ECO:0000313" key="4">
    <source>
        <dbReference type="Proteomes" id="UP000766486"/>
    </source>
</evidence>
<evidence type="ECO:0000313" key="3">
    <source>
        <dbReference type="EMBL" id="VUC23600.1"/>
    </source>
</evidence>
<dbReference type="PANTHER" id="PTHR42109:SF2">
    <property type="entry name" value="INTEGRAL MEMBRANE PROTEIN"/>
    <property type="match status" value="1"/>
</dbReference>
<organism evidence="3 4">
    <name type="scientific">Bionectria ochroleuca</name>
    <name type="common">Gliocladium roseum</name>
    <dbReference type="NCBI Taxonomy" id="29856"/>
    <lineage>
        <taxon>Eukaryota</taxon>
        <taxon>Fungi</taxon>
        <taxon>Dikarya</taxon>
        <taxon>Ascomycota</taxon>
        <taxon>Pezizomycotina</taxon>
        <taxon>Sordariomycetes</taxon>
        <taxon>Hypocreomycetidae</taxon>
        <taxon>Hypocreales</taxon>
        <taxon>Bionectriaceae</taxon>
        <taxon>Clonostachys</taxon>
    </lineage>
</organism>
<comment type="caution">
    <text evidence="3">The sequence shown here is derived from an EMBL/GenBank/DDBJ whole genome shotgun (WGS) entry which is preliminary data.</text>
</comment>
<dbReference type="PANTHER" id="PTHR42109">
    <property type="entry name" value="UNPLACED GENOMIC SCAFFOLD UM_SCAF_CONTIG_1.265, WHOLE GENOME SHOTGUN SEQUENCE"/>
    <property type="match status" value="1"/>
</dbReference>
<feature type="transmembrane region" description="Helical" evidence="1">
    <location>
        <begin position="12"/>
        <end position="29"/>
    </location>
</feature>
<keyword evidence="4" id="KW-1185">Reference proteome</keyword>
<feature type="transmembrane region" description="Helical" evidence="1">
    <location>
        <begin position="106"/>
        <end position="124"/>
    </location>
</feature>
<sequence>MGSLTYKDGIAILQLIIYPFILVASLFIWKRTGWRVGAKIWRYSFTLSLIRLAGSVATLISINNDSKNVEIAIFICQLIGIAPLLLAYVGMLRLIDLRNEIHPRALALITLVAFIGLILGIIGISTADTTHGYAPGTLPKTAMGLFLAVFVVTVVLTSWLYYVYSYIMLKYQKKLFLGIALSVPFLLIRLIYSALGNYTSSRTFSMMSVAENDHGSLTAYLCMSVLEEIVSMVIVMVFGVLSVREIDFVKPEVGSKEESISLQP</sequence>
<feature type="transmembrane region" description="Helical" evidence="1">
    <location>
        <begin position="41"/>
        <end position="60"/>
    </location>
</feature>
<feature type="transmembrane region" description="Helical" evidence="1">
    <location>
        <begin position="175"/>
        <end position="195"/>
    </location>
</feature>